<sequence>MKIDDRPVTRLEPSSGLRRENFTRISKNGFGDRYNGISHSMSYFQGKLYVGTSRCNLQMIAVNNPLPPPSGTVKCPENVYQLDRRAQIWCYDPTNPTGGWTNAYTAPWVTGSDGTEVPQDMGYRGQAIFQGTSDSAPTLYVCTWSPSKGPVPATPAFGRGSAL</sequence>
<keyword evidence="2" id="KW-1185">Reference proteome</keyword>
<gene>
    <name evidence="1" type="ORF">BH720_030155</name>
</gene>
<protein>
    <submittedName>
        <fullName evidence="1">Uncharacterized protein</fullName>
    </submittedName>
</protein>
<name>A0ACD5GRV6_9CYAN</name>
<evidence type="ECO:0000313" key="1">
    <source>
        <dbReference type="EMBL" id="XPM63513.1"/>
    </source>
</evidence>
<proteinExistence type="predicted"/>
<accession>A0ACD5GRV6</accession>
<dbReference type="Proteomes" id="UP000095472">
    <property type="component" value="Chromosome"/>
</dbReference>
<evidence type="ECO:0000313" key="2">
    <source>
        <dbReference type="Proteomes" id="UP000095472"/>
    </source>
</evidence>
<dbReference type="EMBL" id="CP182909">
    <property type="protein sequence ID" value="XPM63513.1"/>
    <property type="molecule type" value="Genomic_DNA"/>
</dbReference>
<reference evidence="1 2" key="1">
    <citation type="journal article" date="2016" name="Genome Announc.">
        <title>Draft Genome Sequence of the Thermotolerant Cyanobacterium Desertifilum sp. IPPAS B-1220.</title>
        <authorList>
            <person name="Mironov K.S."/>
            <person name="Sinetova M.A."/>
            <person name="Bolatkhan K."/>
            <person name="Zayadan B.K."/>
            <person name="Ustinova V.V."/>
            <person name="Kupriyanova E.V."/>
            <person name="Skrypnik A.N."/>
            <person name="Gogoleva N.E."/>
            <person name="Gogolev Y.V."/>
            <person name="Los D.A."/>
        </authorList>
    </citation>
    <scope>NUCLEOTIDE SEQUENCE [LARGE SCALE GENOMIC DNA]</scope>
    <source>
        <strain evidence="1 2">IPPAS B-1220</strain>
    </source>
</reference>
<organism evidence="1 2">
    <name type="scientific">Desertifilum tharense IPPAS B-1220</name>
    <dbReference type="NCBI Taxonomy" id="1781255"/>
    <lineage>
        <taxon>Bacteria</taxon>
        <taxon>Bacillati</taxon>
        <taxon>Cyanobacteriota</taxon>
        <taxon>Cyanophyceae</taxon>
        <taxon>Desertifilales</taxon>
        <taxon>Desertifilaceae</taxon>
        <taxon>Desertifilum</taxon>
    </lineage>
</organism>